<name>A0A158M2N7_9BORD</name>
<evidence type="ECO:0000313" key="6">
    <source>
        <dbReference type="EMBL" id="KAK87813.1"/>
    </source>
</evidence>
<evidence type="ECO:0000256" key="3">
    <source>
        <dbReference type="ARBA" id="ARBA00022795"/>
    </source>
</evidence>
<evidence type="ECO:0000256" key="1">
    <source>
        <dbReference type="ARBA" id="ARBA00004514"/>
    </source>
</evidence>
<dbReference type="Gene3D" id="1.20.58.380">
    <property type="entry name" value="Flagellar protein flit"/>
    <property type="match status" value="1"/>
</dbReference>
<dbReference type="STRING" id="35814.BBB42_09630"/>
<dbReference type="EMBL" id="JFZZ01000130">
    <property type="protein sequence ID" value="KAK87813.1"/>
    <property type="molecule type" value="Genomic_DNA"/>
</dbReference>
<organism evidence="6 7">
    <name type="scientific">Bordetella holmesii CDC-H585-BH</name>
    <dbReference type="NCBI Taxonomy" id="1331206"/>
    <lineage>
        <taxon>Bacteria</taxon>
        <taxon>Pseudomonadati</taxon>
        <taxon>Pseudomonadota</taxon>
        <taxon>Betaproteobacteria</taxon>
        <taxon>Burkholderiales</taxon>
        <taxon>Alcaligenaceae</taxon>
        <taxon>Bordetella</taxon>
    </lineage>
</organism>
<gene>
    <name evidence="6" type="ORF">L497_1248</name>
</gene>
<dbReference type="PATRIC" id="fig|1331206.3.peg.3130"/>
<evidence type="ECO:0000256" key="2">
    <source>
        <dbReference type="ARBA" id="ARBA00022490"/>
    </source>
</evidence>
<keyword evidence="6" id="KW-0282">Flagellum</keyword>
<dbReference type="InterPro" id="IPR008622">
    <property type="entry name" value="FliT"/>
</dbReference>
<keyword evidence="6" id="KW-0966">Cell projection</keyword>
<evidence type="ECO:0000313" key="7">
    <source>
        <dbReference type="Proteomes" id="UP000026682"/>
    </source>
</evidence>
<evidence type="ECO:0000256" key="5">
    <source>
        <dbReference type="ARBA" id="ARBA00093797"/>
    </source>
</evidence>
<dbReference type="Proteomes" id="UP000026682">
    <property type="component" value="Unassembled WGS sequence"/>
</dbReference>
<proteinExistence type="predicted"/>
<dbReference type="Pfam" id="PF05400">
    <property type="entry name" value="FliT"/>
    <property type="match status" value="1"/>
</dbReference>
<dbReference type="AlphaFoldDB" id="A0A158M2N7"/>
<evidence type="ECO:0000256" key="4">
    <source>
        <dbReference type="ARBA" id="ARBA00023186"/>
    </source>
</evidence>
<comment type="caution">
    <text evidence="6">The sequence shown here is derived from an EMBL/GenBank/DDBJ whole genome shotgun (WGS) entry which is preliminary data.</text>
</comment>
<keyword evidence="4" id="KW-0143">Chaperone</keyword>
<sequence length="147" mass="16480">MGKLGRPFPRWRLGLSAAFLSFAFCFDRETSMTALMQQAPVLDLYQDIASVTGEMLVFAQDEDWTQVLDLGRQYIELVEQLRGLEPASPLDDASRAMKYELLVRILENDAAVRDLALPQLARLGDLLGRMKRQQSLLATYGGKARSA</sequence>
<dbReference type="GO" id="GO:0044781">
    <property type="term" value="P:bacterial-type flagellum organization"/>
    <property type="evidence" value="ECO:0007669"/>
    <property type="project" value="UniProtKB-KW"/>
</dbReference>
<protein>
    <recommendedName>
        <fullName evidence="5">Flagellar protein FliT</fullName>
    </recommendedName>
</protein>
<keyword evidence="3" id="KW-1005">Bacterial flagellum biogenesis</keyword>
<accession>A0A158M2N7</accession>
<reference evidence="6 7" key="1">
    <citation type="submission" date="2014-03" db="EMBL/GenBank/DDBJ databases">
        <title>Genome sequence of Bordetella holmseii.</title>
        <authorList>
            <person name="Harvill E."/>
            <person name="Goodfield L.L."/>
            <person name="Ivanov Y."/>
            <person name="Meyer J.A."/>
            <person name="Newth C."/>
            <person name="Cassiday P."/>
            <person name="Tondella M.L."/>
            <person name="Liao P."/>
            <person name="Zimmerman J."/>
            <person name="Meert K."/>
            <person name="Wessel D."/>
            <person name="Berger J."/>
            <person name="Dean J.M."/>
            <person name="Holubkov R."/>
            <person name="Burr J."/>
            <person name="Liu T."/>
            <person name="Brinkac L.M."/>
            <person name="Sanka R."/>
            <person name="Kim M."/>
            <person name="Losada L."/>
        </authorList>
    </citation>
    <scope>NUCLEOTIDE SEQUENCE [LARGE SCALE GENOMIC DNA]</scope>
    <source>
        <strain evidence="6 7">CDC-H585-BH</strain>
    </source>
</reference>
<comment type="subcellular location">
    <subcellularLocation>
        <location evidence="1">Cytoplasm</location>
        <location evidence="1">Cytosol</location>
    </subcellularLocation>
</comment>
<keyword evidence="6" id="KW-0969">Cilium</keyword>
<keyword evidence="2" id="KW-0963">Cytoplasm</keyword>